<accession>M0IG53</accession>
<organism evidence="2 3">
    <name type="scientific">Haloferax mucosum ATCC BAA-1512</name>
    <dbReference type="NCBI Taxonomy" id="662479"/>
    <lineage>
        <taxon>Archaea</taxon>
        <taxon>Methanobacteriati</taxon>
        <taxon>Methanobacteriota</taxon>
        <taxon>Stenosarchaea group</taxon>
        <taxon>Halobacteria</taxon>
        <taxon>Halobacteriales</taxon>
        <taxon>Haloferacaceae</taxon>
        <taxon>Haloferax</taxon>
    </lineage>
</organism>
<gene>
    <name evidence="2" type="ORF">C440_08072</name>
</gene>
<keyword evidence="1" id="KW-1277">Toxin-antitoxin system</keyword>
<sequence>MYVYVYMVTTKTITVTEEVYERLRAMKRGDESFTDVLLRVTGGEEDVMKGFGSWKESGLREAVEDAREEFDEDFENRQASL</sequence>
<protein>
    <recommendedName>
        <fullName evidence="4">Antitoxin</fullName>
    </recommendedName>
</protein>
<keyword evidence="3" id="KW-1185">Reference proteome</keyword>
<evidence type="ECO:0000313" key="3">
    <source>
        <dbReference type="Proteomes" id="UP000011550"/>
    </source>
</evidence>
<dbReference type="Pfam" id="PF02697">
    <property type="entry name" value="VAPB_antitox"/>
    <property type="match status" value="1"/>
</dbReference>
<reference evidence="2 3" key="1">
    <citation type="journal article" date="2014" name="PLoS Genet.">
        <title>Phylogenetically driven sequencing of extremely halophilic archaea reveals strategies for static and dynamic osmo-response.</title>
        <authorList>
            <person name="Becker E.A."/>
            <person name="Seitzer P.M."/>
            <person name="Tritt A."/>
            <person name="Larsen D."/>
            <person name="Krusor M."/>
            <person name="Yao A.I."/>
            <person name="Wu D."/>
            <person name="Madern D."/>
            <person name="Eisen J.A."/>
            <person name="Darling A.E."/>
            <person name="Facciotti M.T."/>
        </authorList>
    </citation>
    <scope>NUCLEOTIDE SEQUENCE [LARGE SCALE GENOMIC DNA]</scope>
    <source>
        <strain evidence="2 3">ATCC BAA-1512</strain>
    </source>
</reference>
<evidence type="ECO:0000256" key="1">
    <source>
        <dbReference type="ARBA" id="ARBA00022649"/>
    </source>
</evidence>
<dbReference type="InterPro" id="IPR003847">
    <property type="entry name" value="Put_antitoxin"/>
</dbReference>
<evidence type="ECO:0008006" key="4">
    <source>
        <dbReference type="Google" id="ProtNLM"/>
    </source>
</evidence>
<proteinExistence type="predicted"/>
<dbReference type="PATRIC" id="fig|662479.7.peg.1631"/>
<dbReference type="AlphaFoldDB" id="M0IG53"/>
<name>M0IG53_9EURY</name>
<dbReference type="EMBL" id="AOLN01000011">
    <property type="protein sequence ID" value="ELZ95017.1"/>
    <property type="molecule type" value="Genomic_DNA"/>
</dbReference>
<dbReference type="STRING" id="662479.C440_08072"/>
<dbReference type="Proteomes" id="UP000011550">
    <property type="component" value="Unassembled WGS sequence"/>
</dbReference>
<evidence type="ECO:0000313" key="2">
    <source>
        <dbReference type="EMBL" id="ELZ95017.1"/>
    </source>
</evidence>
<comment type="caution">
    <text evidence="2">The sequence shown here is derived from an EMBL/GenBank/DDBJ whole genome shotgun (WGS) entry which is preliminary data.</text>
</comment>